<accession>A0A9P6BZL2</accession>
<dbReference type="AlphaFoldDB" id="A0A9P6BZL2"/>
<feature type="domain" description="Helicase MOV-10 helical" evidence="3">
    <location>
        <begin position="195"/>
        <end position="234"/>
    </location>
</feature>
<dbReference type="Pfam" id="PF21635">
    <property type="entry name" value="Mov-10_helical"/>
    <property type="match status" value="1"/>
</dbReference>
<sequence>MDSHAQQQRIRDIHDTILENEQDKGGIEVNWKNGIDFSVVEPDTILEVEVQVANTTTSAIALLTCRIGSKDVKEQDKLASPSSSIPTHPERLGFVSLRLRWGGTRTLALIFTELQQQRNTFIITRKVFATIGDPELHDRLKPEAPYTRHRGPKMNTSGRILPSTRPPEWSKSHWVERLPKYDVPAYVIEAAFGKQSRNAVGNIKRLMPAVFNTQSYGKWFQYLLYVEEEQMRQDLLAYAMTKVEVQSDYPRYNLNVQGLAEGRPSVLVGDYILVSRTEEADDGKERTWYEGRVHRVLLDRVSLRFRDDFTAPRGMKFDVQFLFNRISYRRMYHILQNSFDPKRLLFPGPEHIRDGRAPTAAQKENLVLFNRKLEEDDEQLGAIAAILNMVPGSVPFVVFGP</sequence>
<dbReference type="OrthoDB" id="6513042at2759"/>
<feature type="domain" description="Helicase MOV-10-like beta-barrel" evidence="2">
    <location>
        <begin position="246"/>
        <end position="321"/>
    </location>
</feature>
<keyword evidence="5" id="KW-1185">Reference proteome</keyword>
<evidence type="ECO:0000313" key="4">
    <source>
        <dbReference type="EMBL" id="KAF9443543.1"/>
    </source>
</evidence>
<protein>
    <recommendedName>
        <fullName evidence="6">RNA helicase</fullName>
    </recommendedName>
</protein>
<feature type="region of interest" description="Disordered" evidence="1">
    <location>
        <begin position="139"/>
        <end position="165"/>
    </location>
</feature>
<feature type="non-terminal residue" evidence="4">
    <location>
        <position position="401"/>
    </location>
</feature>
<evidence type="ECO:0008006" key="6">
    <source>
        <dbReference type="Google" id="ProtNLM"/>
    </source>
</evidence>
<dbReference type="EMBL" id="MU151461">
    <property type="protein sequence ID" value="KAF9443543.1"/>
    <property type="molecule type" value="Genomic_DNA"/>
</dbReference>
<evidence type="ECO:0000259" key="3">
    <source>
        <dbReference type="Pfam" id="PF21635"/>
    </source>
</evidence>
<comment type="caution">
    <text evidence="4">The sequence shown here is derived from an EMBL/GenBank/DDBJ whole genome shotgun (WGS) entry which is preliminary data.</text>
</comment>
<gene>
    <name evidence="4" type="ORF">P691DRAFT_787924</name>
</gene>
<organism evidence="4 5">
    <name type="scientific">Macrolepiota fuliginosa MF-IS2</name>
    <dbReference type="NCBI Taxonomy" id="1400762"/>
    <lineage>
        <taxon>Eukaryota</taxon>
        <taxon>Fungi</taxon>
        <taxon>Dikarya</taxon>
        <taxon>Basidiomycota</taxon>
        <taxon>Agaricomycotina</taxon>
        <taxon>Agaricomycetes</taxon>
        <taxon>Agaricomycetidae</taxon>
        <taxon>Agaricales</taxon>
        <taxon>Agaricineae</taxon>
        <taxon>Agaricaceae</taxon>
        <taxon>Macrolepiota</taxon>
    </lineage>
</organism>
<name>A0A9P6BZL2_9AGAR</name>
<dbReference type="Pfam" id="PF21634">
    <property type="entry name" value="MOV-10_beta-barrel"/>
    <property type="match status" value="1"/>
</dbReference>
<dbReference type="Proteomes" id="UP000807342">
    <property type="component" value="Unassembled WGS sequence"/>
</dbReference>
<proteinExistence type="predicted"/>
<evidence type="ECO:0000256" key="1">
    <source>
        <dbReference type="SAM" id="MobiDB-lite"/>
    </source>
</evidence>
<evidence type="ECO:0000313" key="5">
    <source>
        <dbReference type="Proteomes" id="UP000807342"/>
    </source>
</evidence>
<dbReference type="InterPro" id="IPR049079">
    <property type="entry name" value="Mov-10_helical"/>
</dbReference>
<reference evidence="4" key="1">
    <citation type="submission" date="2020-11" db="EMBL/GenBank/DDBJ databases">
        <authorList>
            <consortium name="DOE Joint Genome Institute"/>
            <person name="Ahrendt S."/>
            <person name="Riley R."/>
            <person name="Andreopoulos W."/>
            <person name="Labutti K."/>
            <person name="Pangilinan J."/>
            <person name="Ruiz-Duenas F.J."/>
            <person name="Barrasa J.M."/>
            <person name="Sanchez-Garcia M."/>
            <person name="Camarero S."/>
            <person name="Miyauchi S."/>
            <person name="Serrano A."/>
            <person name="Linde D."/>
            <person name="Babiker R."/>
            <person name="Drula E."/>
            <person name="Ayuso-Fernandez I."/>
            <person name="Pacheco R."/>
            <person name="Padilla G."/>
            <person name="Ferreira P."/>
            <person name="Barriuso J."/>
            <person name="Kellner H."/>
            <person name="Castanera R."/>
            <person name="Alfaro M."/>
            <person name="Ramirez L."/>
            <person name="Pisabarro A.G."/>
            <person name="Kuo A."/>
            <person name="Tritt A."/>
            <person name="Lipzen A."/>
            <person name="He G."/>
            <person name="Yan M."/>
            <person name="Ng V."/>
            <person name="Cullen D."/>
            <person name="Martin F."/>
            <person name="Rosso M.-N."/>
            <person name="Henrissat B."/>
            <person name="Hibbett D."/>
            <person name="Martinez A.T."/>
            <person name="Grigoriev I.V."/>
        </authorList>
    </citation>
    <scope>NUCLEOTIDE SEQUENCE</scope>
    <source>
        <strain evidence="4">MF-IS2</strain>
    </source>
</reference>
<dbReference type="InterPro" id="IPR049080">
    <property type="entry name" value="MOV-10-like_beta-barrel"/>
</dbReference>
<evidence type="ECO:0000259" key="2">
    <source>
        <dbReference type="Pfam" id="PF21634"/>
    </source>
</evidence>